<protein>
    <recommendedName>
        <fullName evidence="4">CvpA family protein</fullName>
    </recommendedName>
</protein>
<organism evidence="2 3">
    <name type="scientific">Limihaloglobus sulfuriphilus</name>
    <dbReference type="NCBI Taxonomy" id="1851148"/>
    <lineage>
        <taxon>Bacteria</taxon>
        <taxon>Pseudomonadati</taxon>
        <taxon>Planctomycetota</taxon>
        <taxon>Phycisphaerae</taxon>
        <taxon>Sedimentisphaerales</taxon>
        <taxon>Sedimentisphaeraceae</taxon>
        <taxon>Limihaloglobus</taxon>
    </lineage>
</organism>
<feature type="transmembrane region" description="Helical" evidence="1">
    <location>
        <begin position="65"/>
        <end position="85"/>
    </location>
</feature>
<evidence type="ECO:0000313" key="3">
    <source>
        <dbReference type="Proteomes" id="UP000188181"/>
    </source>
</evidence>
<dbReference type="OrthoDB" id="287666at2"/>
<reference evidence="3" key="1">
    <citation type="submission" date="2017-02" db="EMBL/GenBank/DDBJ databases">
        <title>Comparative genomics and description of representatives of a novel lineage of planctomycetes thriving in anoxic sediments.</title>
        <authorList>
            <person name="Spring S."/>
            <person name="Bunk B."/>
            <person name="Sproer C."/>
        </authorList>
    </citation>
    <scope>NUCLEOTIDE SEQUENCE [LARGE SCALE GENOMIC DNA]</scope>
    <source>
        <strain evidence="3">SM-Chi-D1</strain>
    </source>
</reference>
<dbReference type="KEGG" id="pbas:SMSP2_02705"/>
<evidence type="ECO:0000256" key="1">
    <source>
        <dbReference type="SAM" id="Phobius"/>
    </source>
</evidence>
<name>A0A1Q2MJ09_9BACT</name>
<dbReference type="STRING" id="1851148.SMSP2_02705"/>
<proteinExistence type="predicted"/>
<dbReference type="RefSeq" id="WP_146684526.1">
    <property type="nucleotide sequence ID" value="NZ_CP019646.1"/>
</dbReference>
<dbReference type="AlphaFoldDB" id="A0A1Q2MJ09"/>
<keyword evidence="1" id="KW-0812">Transmembrane</keyword>
<evidence type="ECO:0008006" key="4">
    <source>
        <dbReference type="Google" id="ProtNLM"/>
    </source>
</evidence>
<sequence>MIPLLIFVALLIFVLAEAFLKPSAMKYFSILISTLLGIFIAFSYFEILAAQLIKNGLIVNMAHMASLLLIFILSTLALSAVASIISKKDLNLPMWLKRAVSMSSSVLLCYLVTGMICVAFSMAPIGGKWLYPRVVAATQLRDGEIQSSSNLLKADDAITGLFSWVSSGAFSSGKNFRMYHENFVDDCYINKFHFGEDIGLIAGREALNVAGKTYYGPANKLIQTTKNERVDKSGEKNLHIIALRLNTRSSEKGGAAYNNMINFTTGQLRIICSKGSDGKTETVYPIGFLNQSGKMQQLGPVEIFDVRSTKVQGDNPLIKAVFDLPQGCKPAALAFKQNFIMELPRIEETED</sequence>
<gene>
    <name evidence="2" type="ORF">SMSP2_02705</name>
</gene>
<feature type="transmembrane region" description="Helical" evidence="1">
    <location>
        <begin position="105"/>
        <end position="123"/>
    </location>
</feature>
<dbReference type="Proteomes" id="UP000188181">
    <property type="component" value="Chromosome"/>
</dbReference>
<keyword evidence="1" id="KW-1133">Transmembrane helix</keyword>
<dbReference type="EMBL" id="CP019646">
    <property type="protein sequence ID" value="AQQ72322.1"/>
    <property type="molecule type" value="Genomic_DNA"/>
</dbReference>
<feature type="transmembrane region" description="Helical" evidence="1">
    <location>
        <begin position="30"/>
        <end position="53"/>
    </location>
</feature>
<keyword evidence="1" id="KW-0472">Membrane</keyword>
<accession>A0A1Q2MJ09</accession>
<evidence type="ECO:0000313" key="2">
    <source>
        <dbReference type="EMBL" id="AQQ72322.1"/>
    </source>
</evidence>
<keyword evidence="3" id="KW-1185">Reference proteome</keyword>